<accession>A0A2I1E6U5</accession>
<organism evidence="2 3">
    <name type="scientific">Rhizophagus irregularis</name>
    <dbReference type="NCBI Taxonomy" id="588596"/>
    <lineage>
        <taxon>Eukaryota</taxon>
        <taxon>Fungi</taxon>
        <taxon>Fungi incertae sedis</taxon>
        <taxon>Mucoromycota</taxon>
        <taxon>Glomeromycotina</taxon>
        <taxon>Glomeromycetes</taxon>
        <taxon>Glomerales</taxon>
        <taxon>Glomeraceae</taxon>
        <taxon>Rhizophagus</taxon>
    </lineage>
</organism>
<dbReference type="VEuPathDB" id="FungiDB:RhiirA1_454581"/>
<evidence type="ECO:0000313" key="2">
    <source>
        <dbReference type="EMBL" id="PKC70582.1"/>
    </source>
</evidence>
<protein>
    <submittedName>
        <fullName evidence="2">Uncharacterized protein</fullName>
    </submittedName>
</protein>
<dbReference type="AlphaFoldDB" id="A0A2I1E6U5"/>
<dbReference type="EMBL" id="LLXH01000213">
    <property type="protein sequence ID" value="PKC70582.1"/>
    <property type="molecule type" value="Genomic_DNA"/>
</dbReference>
<sequence length="115" mass="13565">MIFMNSCERSVPLNGKNLEKIIILLKALLQKRSSRKCRLNDDDIPDHTHRHADITTMGYSNPFMSSLCNIDNSIYWIYLTSSNFLHNLPWINSLYIEFFNDIPLQFDPNLFYFSI</sequence>
<proteinExistence type="predicted"/>
<comment type="caution">
    <text evidence="2">The sequence shown here is derived from an EMBL/GenBank/DDBJ whole genome shotgun (WGS) entry which is preliminary data.</text>
</comment>
<evidence type="ECO:0000313" key="3">
    <source>
        <dbReference type="Proteomes" id="UP000232688"/>
    </source>
</evidence>
<evidence type="ECO:0000313" key="1">
    <source>
        <dbReference type="EMBL" id="PKC13108.1"/>
    </source>
</evidence>
<name>A0A2I1E6U5_9GLOM</name>
<reference evidence="2 3" key="4">
    <citation type="submission" date="2017-10" db="EMBL/GenBank/DDBJ databases">
        <title>Genome analyses suggest a sexual origin of heterokaryosis in a supposedly ancient asexual fungus.</title>
        <authorList>
            <person name="Corradi N."/>
            <person name="Sedzielewska K."/>
            <person name="Noel J."/>
            <person name="Charron P."/>
            <person name="Farinelli L."/>
            <person name="Marton T."/>
            <person name="Kruger M."/>
            <person name="Pelin A."/>
            <person name="Brachmann A."/>
            <person name="Corradi N."/>
        </authorList>
    </citation>
    <scope>NUCLEOTIDE SEQUENCE [LARGE SCALE GENOMIC DNA]</scope>
    <source>
        <strain evidence="2 3">A1</strain>
    </source>
</reference>
<gene>
    <name evidence="2" type="ORF">RhiirA1_454581</name>
    <name evidence="1" type="ORF">RhiirA5_411029</name>
</gene>
<reference evidence="1 4" key="1">
    <citation type="submission" date="2016-04" db="EMBL/GenBank/DDBJ databases">
        <title>Genome analyses suggest a sexual origin of heterokaryosis in a supposedly ancient asexual fungus.</title>
        <authorList>
            <person name="Ropars J."/>
            <person name="Sedzielewska K."/>
            <person name="Noel J."/>
            <person name="Charron P."/>
            <person name="Farinelli L."/>
            <person name="Marton T."/>
            <person name="Kruger M."/>
            <person name="Pelin A."/>
            <person name="Brachmann A."/>
            <person name="Corradi N."/>
        </authorList>
    </citation>
    <scope>NUCLEOTIDE SEQUENCE [LARGE SCALE GENOMIC DNA]</scope>
    <source>
        <strain evidence="1 4">A5</strain>
    </source>
</reference>
<dbReference type="Proteomes" id="UP000232688">
    <property type="component" value="Unassembled WGS sequence"/>
</dbReference>
<reference evidence="2 3" key="3">
    <citation type="submission" date="2017-10" db="EMBL/GenBank/DDBJ databases">
        <title>Extensive intraspecific genome diversity in a model arbuscular mycorrhizal fungus.</title>
        <authorList>
            <person name="Chen E.C.H."/>
            <person name="Morin E."/>
            <person name="Baudet D."/>
            <person name="Noel J."/>
            <person name="Ndikumana S."/>
            <person name="Charron P."/>
            <person name="St-Onge C."/>
            <person name="Giorgi J."/>
            <person name="Grigoriev I.V."/>
            <person name="Roux C."/>
            <person name="Martin F.M."/>
            <person name="Corradi N."/>
        </authorList>
    </citation>
    <scope>NUCLEOTIDE SEQUENCE [LARGE SCALE GENOMIC DNA]</scope>
    <source>
        <strain evidence="2 3">A1</strain>
    </source>
</reference>
<dbReference type="EMBL" id="LLXJ01000209">
    <property type="protein sequence ID" value="PKC13108.1"/>
    <property type="molecule type" value="Genomic_DNA"/>
</dbReference>
<dbReference type="Proteomes" id="UP000232722">
    <property type="component" value="Unassembled WGS sequence"/>
</dbReference>
<reference evidence="1 4" key="2">
    <citation type="submission" date="2017-09" db="EMBL/GenBank/DDBJ databases">
        <title>Extensive intraspecific genome diversity in a model arbuscular mycorrhizal fungus.</title>
        <authorList>
            <person name="Chen E.C."/>
            <person name="Morin E."/>
            <person name="Beaudet D."/>
            <person name="Noel J."/>
            <person name="Ndikumana S."/>
            <person name="Charron P."/>
            <person name="St-Onge C."/>
            <person name="Giorgi J."/>
            <person name="Grigoriev I.V."/>
            <person name="Roux C."/>
            <person name="Martin F.M."/>
            <person name="Corradi N."/>
        </authorList>
    </citation>
    <scope>NUCLEOTIDE SEQUENCE [LARGE SCALE GENOMIC DNA]</scope>
    <source>
        <strain evidence="1 4">A5</strain>
    </source>
</reference>
<evidence type="ECO:0000313" key="4">
    <source>
        <dbReference type="Proteomes" id="UP000232722"/>
    </source>
</evidence>